<proteinExistence type="predicted"/>
<evidence type="ECO:0000313" key="2">
    <source>
        <dbReference type="Proteomes" id="UP000887566"/>
    </source>
</evidence>
<evidence type="ECO:0000256" key="1">
    <source>
        <dbReference type="SAM" id="MobiDB-lite"/>
    </source>
</evidence>
<keyword evidence="2" id="KW-1185">Reference proteome</keyword>
<organism evidence="2 3">
    <name type="scientific">Plectus sambesii</name>
    <dbReference type="NCBI Taxonomy" id="2011161"/>
    <lineage>
        <taxon>Eukaryota</taxon>
        <taxon>Metazoa</taxon>
        <taxon>Ecdysozoa</taxon>
        <taxon>Nematoda</taxon>
        <taxon>Chromadorea</taxon>
        <taxon>Plectida</taxon>
        <taxon>Plectina</taxon>
        <taxon>Plectoidea</taxon>
        <taxon>Plectidae</taxon>
        <taxon>Plectus</taxon>
    </lineage>
</organism>
<dbReference type="WBParaSite" id="PSAMB.scaffold30size108092.g796.t1">
    <property type="protein sequence ID" value="PSAMB.scaffold30size108092.g796.t1"/>
    <property type="gene ID" value="PSAMB.scaffold30size108092.g796"/>
</dbReference>
<dbReference type="Proteomes" id="UP000887566">
    <property type="component" value="Unplaced"/>
</dbReference>
<feature type="region of interest" description="Disordered" evidence="1">
    <location>
        <begin position="68"/>
        <end position="95"/>
    </location>
</feature>
<reference evidence="3" key="1">
    <citation type="submission" date="2022-11" db="UniProtKB">
        <authorList>
            <consortium name="WormBaseParasite"/>
        </authorList>
    </citation>
    <scope>IDENTIFICATION</scope>
</reference>
<sequence>MDACQKVGSPALSRRGCKVWAVPVAARAPRRLALTLCARLRGQRSARWCESVGRRLLLRRRRRLRRRRHRERRLPSVASTAAVAARRTPPDLGVSHSLSKWRAHISFVFRK</sequence>
<accession>A0A914W623</accession>
<evidence type="ECO:0000313" key="3">
    <source>
        <dbReference type="WBParaSite" id="PSAMB.scaffold30size108092.g796.t1"/>
    </source>
</evidence>
<name>A0A914W623_9BILA</name>
<dbReference type="AlphaFoldDB" id="A0A914W623"/>
<protein>
    <submittedName>
        <fullName evidence="3">Uncharacterized protein</fullName>
    </submittedName>
</protein>
<feature type="compositionally biased region" description="Low complexity" evidence="1">
    <location>
        <begin position="75"/>
        <end position="87"/>
    </location>
</feature>